<feature type="compositionally biased region" description="Low complexity" evidence="1">
    <location>
        <begin position="781"/>
        <end position="799"/>
    </location>
</feature>
<organism evidence="2 3">
    <name type="scientific">Eumeta variegata</name>
    <name type="common">Bagworm moth</name>
    <name type="synonym">Eumeta japonica</name>
    <dbReference type="NCBI Taxonomy" id="151549"/>
    <lineage>
        <taxon>Eukaryota</taxon>
        <taxon>Metazoa</taxon>
        <taxon>Ecdysozoa</taxon>
        <taxon>Arthropoda</taxon>
        <taxon>Hexapoda</taxon>
        <taxon>Insecta</taxon>
        <taxon>Pterygota</taxon>
        <taxon>Neoptera</taxon>
        <taxon>Endopterygota</taxon>
        <taxon>Lepidoptera</taxon>
        <taxon>Glossata</taxon>
        <taxon>Ditrysia</taxon>
        <taxon>Tineoidea</taxon>
        <taxon>Psychidae</taxon>
        <taxon>Oiketicinae</taxon>
        <taxon>Eumeta</taxon>
    </lineage>
</organism>
<feature type="region of interest" description="Disordered" evidence="1">
    <location>
        <begin position="692"/>
        <end position="1183"/>
    </location>
</feature>
<feature type="compositionally biased region" description="Low complexity" evidence="1">
    <location>
        <begin position="839"/>
        <end position="860"/>
    </location>
</feature>
<feature type="compositionally biased region" description="Low complexity" evidence="1">
    <location>
        <begin position="1091"/>
        <end position="1111"/>
    </location>
</feature>
<keyword evidence="3" id="KW-1185">Reference proteome</keyword>
<name>A0A4C1YU43_EUMVA</name>
<protein>
    <submittedName>
        <fullName evidence="2">Uncharacterized protein</fullName>
    </submittedName>
</protein>
<gene>
    <name evidence="2" type="ORF">EVAR_58184_1</name>
</gene>
<evidence type="ECO:0000313" key="2">
    <source>
        <dbReference type="EMBL" id="GBP78394.1"/>
    </source>
</evidence>
<reference evidence="2 3" key="1">
    <citation type="journal article" date="2019" name="Commun. Biol.">
        <title>The bagworm genome reveals a unique fibroin gene that provides high tensile strength.</title>
        <authorList>
            <person name="Kono N."/>
            <person name="Nakamura H."/>
            <person name="Ohtoshi R."/>
            <person name="Tomita M."/>
            <person name="Numata K."/>
            <person name="Arakawa K."/>
        </authorList>
    </citation>
    <scope>NUCLEOTIDE SEQUENCE [LARGE SCALE GENOMIC DNA]</scope>
</reference>
<feature type="region of interest" description="Disordered" evidence="1">
    <location>
        <begin position="1243"/>
        <end position="1304"/>
    </location>
</feature>
<feature type="compositionally biased region" description="Low complexity" evidence="1">
    <location>
        <begin position="707"/>
        <end position="738"/>
    </location>
</feature>
<dbReference type="PRINTS" id="PR01217">
    <property type="entry name" value="PRICHEXTENSN"/>
</dbReference>
<feature type="compositionally biased region" description="Low complexity" evidence="1">
    <location>
        <begin position="761"/>
        <end position="773"/>
    </location>
</feature>
<feature type="compositionally biased region" description="Basic and acidic residues" evidence="1">
    <location>
        <begin position="861"/>
        <end position="876"/>
    </location>
</feature>
<comment type="caution">
    <text evidence="2">The sequence shown here is derived from an EMBL/GenBank/DDBJ whole genome shotgun (WGS) entry which is preliminary data.</text>
</comment>
<evidence type="ECO:0000313" key="3">
    <source>
        <dbReference type="Proteomes" id="UP000299102"/>
    </source>
</evidence>
<feature type="region of interest" description="Disordered" evidence="1">
    <location>
        <begin position="1"/>
        <end position="44"/>
    </location>
</feature>
<dbReference type="Proteomes" id="UP000299102">
    <property type="component" value="Unassembled WGS sequence"/>
</dbReference>
<evidence type="ECO:0000256" key="1">
    <source>
        <dbReference type="SAM" id="MobiDB-lite"/>
    </source>
</evidence>
<feature type="compositionally biased region" description="Pro residues" evidence="1">
    <location>
        <begin position="800"/>
        <end position="822"/>
    </location>
</feature>
<dbReference type="EMBL" id="BGZK01001368">
    <property type="protein sequence ID" value="GBP78394.1"/>
    <property type="molecule type" value="Genomic_DNA"/>
</dbReference>
<sequence length="1398" mass="150026">MFRRGKSSSRAARRNAPRDVAGGDCELRGPGPGRGPPPAPAPARADITDVDLLTRGARPASPSVLNGVLGRPREYSVSAVACVHLYSIYMLSYTDVSAADYINFVLVRQVKGNYNFGLLDVTTKSTICVSVTTTGSSNSRCDTRDRNNPAEGAQYMVLKVDRSRVQAQMVQLEQFPRRPGPVLPHALPSTSGFSSSSISGVTCKTFELVLNKLNELQRVRTAPQTRAAPVESRVCAFASVRAALAPTALIPAQACNSESSVSCPKYSNASKRNWLRRISKNLPSKNISHSNTSFGEGISPDSHYCWDCKRASPTHGRRQPHVAELTSIQKYGAVNEQLDYSVPVKNSYMNKEVRGLRCDRLDSTSPEPTPERSHTWHSRLDNVSDCTCRTLKLVLHKLNKLQLSMNGSRHRGVVQSHDSQLPEPVNASLVHRYLTDGAQEHETYSDGACPPVTLKHVDSLTMNEIYSPSYLGDTIVGSCSSKTTKKKKKGKDKDKGCKCPCKEGKQKKKCKTRKRGSSRKPKKTPCTCPPPPPPKTICKDEDCCSPPPPPPVCCSRPSPVVCCSPSPSPSSKCTPPPSPPKPPPPCTKCFSPQSLLLPPPPSSPPPPFLPSSTPVFLTSTPYFPLHVLHLLLLLLLLPFFSTSFPSPLYLSLHPPPPPSPPPSLFVPPSLSPSPSLFCCPCFFSLLYNPPEESSTQNNDSPPCMPASKSPKLGKSSKSSKSAKTSSNLSSQTASVSSAPSPPPASSCCCPPPPIPDPVSSPPQVSFSSQASYPPQSPAPLPTAAAFPSPTSVSPPNAYSSPPPYPLPSAFPSPSDHPSPPSPSEKIFPQPVSSPPESPSQPGSTPPADSSLSSEESSAANKESKNKKFEELKHREPCPFVKTLPKLSLRPKRRVKCCESKTSPKVSPRSKDGGSKGNVCCAAKTCSSPPQSKRLKDKACPPCPTQSLSKIAPQKQPDSKSKECSPCTTKTPPAQKKTDFKNKVCPPCSTQSPPKTSPTKRPDSKNKICPSCSTQSPPKSPPTKRPDSKNKLCPSCSTQSPPKSPPTKRPDSKNKLCPYCSTQSPPKTPPTKRPDSKGDVCSTPKPLKEPACKQCKSTKSKSSQKDSASAKQLCACNAKQKKKDSADGTKSCAPVKQSSKSNVHEAGSAKWSCTCNSKKQKKNATDKTKSSRPTKVDSKSDVREAGATKKLCTCDTKKQKKVATDETKKSSSAIKKLTCTCHSKKTNKSAKEAKTFLCKSGSKTDIHEAGAGKPLCRCDSKKQKKGAADREKSPPSRQGSKGDVCDSAKKSPPPTKPDSKGDGGVAKWSCVCDSKNQKKGSADEKRRGVHVMVAADHSVAELRGLFIGTAFAVVEEPGGKCKRPPRKARPGGALARLVCRVRRALLRLFQRLLCRPPAA</sequence>
<feature type="compositionally biased region" description="Basic and acidic residues" evidence="1">
    <location>
        <begin position="1243"/>
        <end position="1273"/>
    </location>
</feature>
<feature type="compositionally biased region" description="Basic and acidic residues" evidence="1">
    <location>
        <begin position="1162"/>
        <end position="1183"/>
    </location>
</feature>
<proteinExistence type="predicted"/>
<feature type="compositionally biased region" description="Polar residues" evidence="1">
    <location>
        <begin position="987"/>
        <end position="998"/>
    </location>
</feature>
<accession>A0A4C1YU43</accession>
<feature type="compositionally biased region" description="Pro residues" evidence="1">
    <location>
        <begin position="751"/>
        <end position="760"/>
    </location>
</feature>
<feature type="compositionally biased region" description="Basic residues" evidence="1">
    <location>
        <begin position="1"/>
        <end position="15"/>
    </location>
</feature>